<evidence type="ECO:0000313" key="1">
    <source>
        <dbReference type="EMBL" id="EXI65467.1"/>
    </source>
</evidence>
<dbReference type="EMBL" id="JFAX01000022">
    <property type="protein sequence ID" value="EXI65467.1"/>
    <property type="molecule type" value="Genomic_DNA"/>
</dbReference>
<sequence length="64" mass="6659">MKSLSILFIAAFVAVFTTVVGRLPTLDEANLPVVVVKSAIVAGVPALLVWSVVGLLATLRARAI</sequence>
<organism evidence="1 2">
    <name type="scientific">Candidatus Accumulibacter adjunctus</name>
    <dbReference type="NCBI Taxonomy" id="1454001"/>
    <lineage>
        <taxon>Bacteria</taxon>
        <taxon>Pseudomonadati</taxon>
        <taxon>Pseudomonadota</taxon>
        <taxon>Betaproteobacteria</taxon>
        <taxon>Candidatus Accumulibacter</taxon>
    </lineage>
</organism>
<gene>
    <name evidence="1" type="ORF">AW08_03138</name>
</gene>
<dbReference type="PATRIC" id="fig|1454001.3.peg.3184"/>
<proteinExistence type="predicted"/>
<dbReference type="AlphaFoldDB" id="A0A011NLI9"/>
<dbReference type="Proteomes" id="UP000020218">
    <property type="component" value="Unassembled WGS sequence"/>
</dbReference>
<reference evidence="1" key="1">
    <citation type="submission" date="2014-02" db="EMBL/GenBank/DDBJ databases">
        <title>Expanding our view of genomic diversity in Candidatus Accumulibacter clades.</title>
        <authorList>
            <person name="Skennerton C.T."/>
            <person name="Barr J.J."/>
            <person name="Slater F.R."/>
            <person name="Bond P.L."/>
            <person name="Tyson G.W."/>
        </authorList>
    </citation>
    <scope>NUCLEOTIDE SEQUENCE [LARGE SCALE GENOMIC DNA]</scope>
</reference>
<keyword evidence="2" id="KW-1185">Reference proteome</keyword>
<comment type="caution">
    <text evidence="1">The sequence shown here is derived from an EMBL/GenBank/DDBJ whole genome shotgun (WGS) entry which is preliminary data.</text>
</comment>
<protein>
    <submittedName>
        <fullName evidence="1">Uncharacterized protein</fullName>
    </submittedName>
</protein>
<name>A0A011NLI9_9PROT</name>
<accession>A0A011NLI9</accession>
<evidence type="ECO:0000313" key="2">
    <source>
        <dbReference type="Proteomes" id="UP000020218"/>
    </source>
</evidence>